<feature type="transmembrane region" description="Helical" evidence="2">
    <location>
        <begin position="69"/>
        <end position="90"/>
    </location>
</feature>
<keyword evidence="2" id="KW-1133">Transmembrane helix</keyword>
<comment type="caution">
    <text evidence="3">The sequence shown here is derived from an EMBL/GenBank/DDBJ whole genome shotgun (WGS) entry which is preliminary data.</text>
</comment>
<evidence type="ECO:0000313" key="3">
    <source>
        <dbReference type="EMBL" id="MBI5131718.1"/>
    </source>
</evidence>
<feature type="region of interest" description="Disordered" evidence="1">
    <location>
        <begin position="1"/>
        <end position="23"/>
    </location>
</feature>
<sequence>MFSLRQGGAPSRHPASLDRNHRRHYDMRTSVEECMSSADRGKLQVAAGLLALLAVTLGLRAVVAPDALAPAVATVLLAAAAGVALIGILLRDRPRSATWLDAAGLLVYAGVAVSIMIDPDQLVRLVPRSDQTE</sequence>
<dbReference type="Proteomes" id="UP000782519">
    <property type="component" value="Unassembled WGS sequence"/>
</dbReference>
<keyword evidence="2" id="KW-0472">Membrane</keyword>
<feature type="transmembrane region" description="Helical" evidence="2">
    <location>
        <begin position="45"/>
        <end position="63"/>
    </location>
</feature>
<evidence type="ECO:0000256" key="1">
    <source>
        <dbReference type="SAM" id="MobiDB-lite"/>
    </source>
</evidence>
<reference evidence="3" key="1">
    <citation type="submission" date="2020-07" db="EMBL/GenBank/DDBJ databases">
        <title>Huge and variable diversity of episymbiotic CPR bacteria and DPANN archaea in groundwater ecosystems.</title>
        <authorList>
            <person name="He C.Y."/>
            <person name="Keren R."/>
            <person name="Whittaker M."/>
            <person name="Farag I.F."/>
            <person name="Doudna J."/>
            <person name="Cate J.H.D."/>
            <person name="Banfield J.F."/>
        </authorList>
    </citation>
    <scope>NUCLEOTIDE SEQUENCE</scope>
    <source>
        <strain evidence="3">NC_groundwater_1818_Pr3_B-0.1um_66_35</strain>
    </source>
</reference>
<organism evidence="3 4">
    <name type="scientific">Rhodopseudomonas palustris</name>
    <dbReference type="NCBI Taxonomy" id="1076"/>
    <lineage>
        <taxon>Bacteria</taxon>
        <taxon>Pseudomonadati</taxon>
        <taxon>Pseudomonadota</taxon>
        <taxon>Alphaproteobacteria</taxon>
        <taxon>Hyphomicrobiales</taxon>
        <taxon>Nitrobacteraceae</taxon>
        <taxon>Rhodopseudomonas</taxon>
    </lineage>
</organism>
<keyword evidence="2" id="KW-0812">Transmembrane</keyword>
<dbReference type="AlphaFoldDB" id="A0A933S457"/>
<accession>A0A933S457</accession>
<evidence type="ECO:0000256" key="2">
    <source>
        <dbReference type="SAM" id="Phobius"/>
    </source>
</evidence>
<protein>
    <submittedName>
        <fullName evidence="3">Uncharacterized protein</fullName>
    </submittedName>
</protein>
<proteinExistence type="predicted"/>
<feature type="transmembrane region" description="Helical" evidence="2">
    <location>
        <begin position="97"/>
        <end position="117"/>
    </location>
</feature>
<name>A0A933S457_RHOPL</name>
<evidence type="ECO:0000313" key="4">
    <source>
        <dbReference type="Proteomes" id="UP000782519"/>
    </source>
</evidence>
<gene>
    <name evidence="3" type="ORF">HZA66_19945</name>
</gene>
<dbReference type="EMBL" id="JACRJB010000054">
    <property type="protein sequence ID" value="MBI5131718.1"/>
    <property type="molecule type" value="Genomic_DNA"/>
</dbReference>